<protein>
    <recommendedName>
        <fullName evidence="4">DUF2007 domain-containing protein</fullName>
    </recommendedName>
</protein>
<dbReference type="AlphaFoldDB" id="A0A9X3ZI38"/>
<dbReference type="Proteomes" id="UP001151234">
    <property type="component" value="Unassembled WGS sequence"/>
</dbReference>
<accession>A0A9X3ZI38</accession>
<reference evidence="2" key="1">
    <citation type="submission" date="2022-11" db="EMBL/GenBank/DDBJ databases">
        <title>Draft genome sequence of Hoeflea poritis E7-10 and Hoeflea prorocentri PM5-8, separated from scleractinian coral Porites lutea and marine dinoflagellate.</title>
        <authorList>
            <person name="Zhang G."/>
            <person name="Wei Q."/>
            <person name="Cai L."/>
        </authorList>
    </citation>
    <scope>NUCLEOTIDE SEQUENCE</scope>
    <source>
        <strain evidence="2">PM5-8</strain>
    </source>
</reference>
<sequence length="132" mass="14432">MPNLETIAVVYDLPAALCLKSALESQGILVFVDGLHHASVDWWVTVALGGMQVRVIDRDATAARDYLQHVEGERVPQSPISSDIWRRPVTNGLLLFFGMMLASTPIWLRTRPRGLNQPPQVSTDGPPATTSG</sequence>
<gene>
    <name evidence="2" type="ORF">OQ273_14655</name>
</gene>
<evidence type="ECO:0000256" key="1">
    <source>
        <dbReference type="SAM" id="MobiDB-lite"/>
    </source>
</evidence>
<evidence type="ECO:0000313" key="2">
    <source>
        <dbReference type="EMBL" id="MDA5399819.1"/>
    </source>
</evidence>
<proteinExistence type="predicted"/>
<comment type="caution">
    <text evidence="2">The sequence shown here is derived from an EMBL/GenBank/DDBJ whole genome shotgun (WGS) entry which is preliminary data.</text>
</comment>
<name>A0A9X3ZI38_9HYPH</name>
<evidence type="ECO:0008006" key="4">
    <source>
        <dbReference type="Google" id="ProtNLM"/>
    </source>
</evidence>
<dbReference type="EMBL" id="JAPJZI010000001">
    <property type="protein sequence ID" value="MDA5399819.1"/>
    <property type="molecule type" value="Genomic_DNA"/>
</dbReference>
<keyword evidence="3" id="KW-1185">Reference proteome</keyword>
<dbReference type="RefSeq" id="WP_267991238.1">
    <property type="nucleotide sequence ID" value="NZ_JAPJZI010000001.1"/>
</dbReference>
<evidence type="ECO:0000313" key="3">
    <source>
        <dbReference type="Proteomes" id="UP001151234"/>
    </source>
</evidence>
<feature type="region of interest" description="Disordered" evidence="1">
    <location>
        <begin position="112"/>
        <end position="132"/>
    </location>
</feature>
<feature type="compositionally biased region" description="Polar residues" evidence="1">
    <location>
        <begin position="117"/>
        <end position="132"/>
    </location>
</feature>
<organism evidence="2 3">
    <name type="scientific">Hoeflea prorocentri</name>
    <dbReference type="NCBI Taxonomy" id="1922333"/>
    <lineage>
        <taxon>Bacteria</taxon>
        <taxon>Pseudomonadati</taxon>
        <taxon>Pseudomonadota</taxon>
        <taxon>Alphaproteobacteria</taxon>
        <taxon>Hyphomicrobiales</taxon>
        <taxon>Rhizobiaceae</taxon>
        <taxon>Hoeflea</taxon>
    </lineage>
</organism>